<feature type="transmembrane region" description="Helical" evidence="13">
    <location>
        <begin position="115"/>
        <end position="139"/>
    </location>
</feature>
<reference evidence="14 15" key="1">
    <citation type="submission" date="2019-09" db="EMBL/GenBank/DDBJ databases">
        <title>Draft genome sequencing of Hungatella hathewayi 123Y-2.</title>
        <authorList>
            <person name="Lv Q."/>
            <person name="Li S."/>
        </authorList>
    </citation>
    <scope>NUCLEOTIDE SEQUENCE [LARGE SCALE GENOMIC DNA]</scope>
    <source>
        <strain evidence="14 15">123Y-2</strain>
    </source>
</reference>
<dbReference type="InterPro" id="IPR048279">
    <property type="entry name" value="MdtK-like"/>
</dbReference>
<dbReference type="GO" id="GO:0015297">
    <property type="term" value="F:antiporter activity"/>
    <property type="evidence" value="ECO:0007669"/>
    <property type="project" value="UniProtKB-KW"/>
</dbReference>
<dbReference type="PANTHER" id="PTHR43298:SF2">
    <property type="entry name" value="FMN_FAD EXPORTER YEEO-RELATED"/>
    <property type="match status" value="1"/>
</dbReference>
<dbReference type="Proteomes" id="UP000434223">
    <property type="component" value="Unassembled WGS sequence"/>
</dbReference>
<dbReference type="GO" id="GO:0005886">
    <property type="term" value="C:plasma membrane"/>
    <property type="evidence" value="ECO:0007669"/>
    <property type="project" value="UniProtKB-SubCell"/>
</dbReference>
<evidence type="ECO:0000256" key="11">
    <source>
        <dbReference type="ARBA" id="ARBA00023136"/>
    </source>
</evidence>
<evidence type="ECO:0000313" key="14">
    <source>
        <dbReference type="EMBL" id="MUB64723.1"/>
    </source>
</evidence>
<dbReference type="PIRSF" id="PIRSF006603">
    <property type="entry name" value="DinF"/>
    <property type="match status" value="1"/>
</dbReference>
<evidence type="ECO:0000256" key="3">
    <source>
        <dbReference type="ARBA" id="ARBA00010199"/>
    </source>
</evidence>
<evidence type="ECO:0000256" key="2">
    <source>
        <dbReference type="ARBA" id="ARBA00004651"/>
    </source>
</evidence>
<dbReference type="Pfam" id="PF01554">
    <property type="entry name" value="MatE"/>
    <property type="match status" value="2"/>
</dbReference>
<comment type="function">
    <text evidence="1">Multidrug efflux pump.</text>
</comment>
<dbReference type="PANTHER" id="PTHR43298">
    <property type="entry name" value="MULTIDRUG RESISTANCE PROTEIN NORM-RELATED"/>
    <property type="match status" value="1"/>
</dbReference>
<dbReference type="EMBL" id="WNME01000011">
    <property type="protein sequence ID" value="MUB64723.1"/>
    <property type="molecule type" value="Genomic_DNA"/>
</dbReference>
<dbReference type="InterPro" id="IPR002528">
    <property type="entry name" value="MATE_fam"/>
</dbReference>
<evidence type="ECO:0000256" key="13">
    <source>
        <dbReference type="SAM" id="Phobius"/>
    </source>
</evidence>
<keyword evidence="10" id="KW-0406">Ion transport</keyword>
<name>A0AAW9WIN4_9FIRM</name>
<keyword evidence="5" id="KW-0813">Transport</keyword>
<comment type="similarity">
    <text evidence="3">Belongs to the multi antimicrobial extrusion (MATE) (TC 2.A.66.1) family.</text>
</comment>
<evidence type="ECO:0000256" key="1">
    <source>
        <dbReference type="ARBA" id="ARBA00003408"/>
    </source>
</evidence>
<accession>A0AAW9WIN4</accession>
<keyword evidence="8 13" id="KW-0812">Transmembrane</keyword>
<dbReference type="GO" id="GO:0042910">
    <property type="term" value="F:xenobiotic transmembrane transporter activity"/>
    <property type="evidence" value="ECO:0007669"/>
    <property type="project" value="InterPro"/>
</dbReference>
<evidence type="ECO:0000256" key="5">
    <source>
        <dbReference type="ARBA" id="ARBA00022448"/>
    </source>
</evidence>
<feature type="transmembrane region" description="Helical" evidence="13">
    <location>
        <begin position="38"/>
        <end position="57"/>
    </location>
</feature>
<protein>
    <recommendedName>
        <fullName evidence="4">Probable multidrug resistance protein NorM</fullName>
    </recommendedName>
    <alternativeName>
        <fullName evidence="12">Multidrug-efflux transporter</fullName>
    </alternativeName>
</protein>
<sequence>MAPLIVEQILAVTVGMVDTMMVSSAGEAATSGVSLVDMINNLLINVFAAVSTGGAVVSSQFLGQKNRKRACEAADQLMMITGLISIVIMAGAIAFRHGLLRLLYGGIADDVMKNALIYLVLSALSYPFLAIYNSCAALFRSMGNSRISMQASIVMNIINVAGDILFIFGFHWGVAGAALASLISRITACVILVIRLHNTGLEIHVSFGRLHWNSGMIGKILHIGIPGGIENSIFQLGRVLVVSIIALFGTTQIAANAVANNLDGMGVLPGQAMNLAMITVIGRCVGAGDFEQAEYYTKKMMKLTYLISGLCCLGVIITMPLTMKLYGLSEETLKLAAVLVLIHDGCAILLWPASFTLTNVLRAANDVKFPMCISILSMVIMRLGVGYLLAVGLGLGAVGVWCAMILDWVVRVICFVGRYRSGKWKNFYHGV</sequence>
<feature type="transmembrane region" description="Helical" evidence="13">
    <location>
        <begin position="77"/>
        <end position="95"/>
    </location>
</feature>
<dbReference type="NCBIfam" id="TIGR00797">
    <property type="entry name" value="matE"/>
    <property type="match status" value="1"/>
</dbReference>
<dbReference type="GO" id="GO:0006811">
    <property type="term" value="P:monoatomic ion transport"/>
    <property type="evidence" value="ECO:0007669"/>
    <property type="project" value="UniProtKB-KW"/>
</dbReference>
<organism evidence="14 15">
    <name type="scientific">Hungatella hathewayi</name>
    <dbReference type="NCBI Taxonomy" id="154046"/>
    <lineage>
        <taxon>Bacteria</taxon>
        <taxon>Bacillati</taxon>
        <taxon>Bacillota</taxon>
        <taxon>Clostridia</taxon>
        <taxon>Lachnospirales</taxon>
        <taxon>Lachnospiraceae</taxon>
        <taxon>Hungatella</taxon>
    </lineage>
</organism>
<keyword evidence="9 13" id="KW-1133">Transmembrane helix</keyword>
<keyword evidence="11 13" id="KW-0472">Membrane</keyword>
<evidence type="ECO:0000256" key="8">
    <source>
        <dbReference type="ARBA" id="ARBA00022692"/>
    </source>
</evidence>
<feature type="transmembrane region" description="Helical" evidence="13">
    <location>
        <begin position="335"/>
        <end position="357"/>
    </location>
</feature>
<feature type="transmembrane region" description="Helical" evidence="13">
    <location>
        <begin position="303"/>
        <end position="323"/>
    </location>
</feature>
<keyword evidence="6" id="KW-0050">Antiport</keyword>
<feature type="transmembrane region" description="Helical" evidence="13">
    <location>
        <begin position="151"/>
        <end position="168"/>
    </location>
</feature>
<evidence type="ECO:0000313" key="15">
    <source>
        <dbReference type="Proteomes" id="UP000434223"/>
    </source>
</evidence>
<dbReference type="AlphaFoldDB" id="A0AAW9WIN4"/>
<keyword evidence="7" id="KW-1003">Cell membrane</keyword>
<evidence type="ECO:0000256" key="7">
    <source>
        <dbReference type="ARBA" id="ARBA00022475"/>
    </source>
</evidence>
<comment type="subcellular location">
    <subcellularLocation>
        <location evidence="2">Cell membrane</location>
        <topology evidence="2">Multi-pass membrane protein</topology>
    </subcellularLocation>
</comment>
<dbReference type="InterPro" id="IPR050222">
    <property type="entry name" value="MATE_MdtK"/>
</dbReference>
<evidence type="ECO:0000256" key="10">
    <source>
        <dbReference type="ARBA" id="ARBA00023065"/>
    </source>
</evidence>
<evidence type="ECO:0000256" key="9">
    <source>
        <dbReference type="ARBA" id="ARBA00022989"/>
    </source>
</evidence>
<feature type="transmembrane region" description="Helical" evidence="13">
    <location>
        <begin position="369"/>
        <end position="389"/>
    </location>
</feature>
<evidence type="ECO:0000256" key="6">
    <source>
        <dbReference type="ARBA" id="ARBA00022449"/>
    </source>
</evidence>
<proteinExistence type="inferred from homology"/>
<gene>
    <name evidence="14" type="ORF">GNE07_16950</name>
</gene>
<evidence type="ECO:0000256" key="12">
    <source>
        <dbReference type="ARBA" id="ARBA00031636"/>
    </source>
</evidence>
<evidence type="ECO:0000256" key="4">
    <source>
        <dbReference type="ARBA" id="ARBA00020268"/>
    </source>
</evidence>
<dbReference type="CDD" id="cd13137">
    <property type="entry name" value="MATE_NorM_like"/>
    <property type="match status" value="1"/>
</dbReference>
<comment type="caution">
    <text evidence="14">The sequence shown here is derived from an EMBL/GenBank/DDBJ whole genome shotgun (WGS) entry which is preliminary data.</text>
</comment>
<feature type="transmembrane region" description="Helical" evidence="13">
    <location>
        <begin position="395"/>
        <end position="416"/>
    </location>
</feature>